<evidence type="ECO:0000313" key="3">
    <source>
        <dbReference type="EMBL" id="RDC36276.1"/>
    </source>
</evidence>
<dbReference type="EMBL" id="PPUQ01000017">
    <property type="protein sequence ID" value="RDC36276.1"/>
    <property type="molecule type" value="Genomic_DNA"/>
</dbReference>
<name>A0A369MVX4_EGGLN</name>
<evidence type="ECO:0000313" key="2">
    <source>
        <dbReference type="EMBL" id="RDB81609.1"/>
    </source>
</evidence>
<dbReference type="Gene3D" id="3.40.1360.10">
    <property type="match status" value="1"/>
</dbReference>
<protein>
    <submittedName>
        <fullName evidence="2">DUF3991 domain-containing protein</fullName>
    </submittedName>
</protein>
<dbReference type="EMBL" id="PPTX01000002">
    <property type="protein sequence ID" value="RDB81609.1"/>
    <property type="molecule type" value="Genomic_DNA"/>
</dbReference>
<feature type="region of interest" description="Disordered" evidence="1">
    <location>
        <begin position="288"/>
        <end position="322"/>
    </location>
</feature>
<proteinExistence type="predicted"/>
<comment type="caution">
    <text evidence="2">The sequence shown here is derived from an EMBL/GenBank/DDBJ whole genome shotgun (WGS) entry which is preliminary data.</text>
</comment>
<evidence type="ECO:0000256" key="1">
    <source>
        <dbReference type="SAM" id="MobiDB-lite"/>
    </source>
</evidence>
<accession>A0A369MVX4</accession>
<evidence type="ECO:0000313" key="4">
    <source>
        <dbReference type="Proteomes" id="UP000253752"/>
    </source>
</evidence>
<gene>
    <name evidence="3" type="ORF">C1853_11575</name>
    <name evidence="2" type="ORF">C1872_02750</name>
</gene>
<dbReference type="SUPFAM" id="SSF56731">
    <property type="entry name" value="DNA primase core"/>
    <property type="match status" value="1"/>
</dbReference>
<dbReference type="Pfam" id="PF13155">
    <property type="entry name" value="Toprim_2"/>
    <property type="match status" value="1"/>
</dbReference>
<sequence>MPYVDPEIIAEVKRVDLLTYLQEREPDELVRISPGVYCTKEHDSLKISNGKWFWWSRDLGGRSALDFLVKVRDMAFLDAVEHLRADRPAVARASPPAHAAPPASAPRPAFRLPRRCADDDAMRYLESRGISRSLLKGLVDAGDVYGTMRGGVACAVFVGRDRTGVPRYAALRSCEGGFKGEAPRSDKRFAFSLQSVRNNGVLHVFESAIDALSYATILEHEGKQTASLGMLSLGGVSVPHARNGAPKLPLALAQHLDDRPYIASLALHLDNDEAGRRAAREIARAAASRGVAASMEPPPEGKDVNEFLLARRSRGRAPDRGR</sequence>
<dbReference type="RefSeq" id="WP_009305530.1">
    <property type="nucleotide sequence ID" value="NZ_CABMOO010000016.1"/>
</dbReference>
<evidence type="ECO:0000313" key="5">
    <source>
        <dbReference type="Proteomes" id="UP000253915"/>
    </source>
</evidence>
<dbReference type="SUPFAM" id="SSF57783">
    <property type="entry name" value="Zinc beta-ribbon"/>
    <property type="match status" value="1"/>
</dbReference>
<dbReference type="Proteomes" id="UP000253752">
    <property type="component" value="Unassembled WGS sequence"/>
</dbReference>
<reference evidence="4 5" key="1">
    <citation type="journal article" date="2018" name="Elife">
        <title>Discovery and characterization of a prevalent human gut bacterial enzyme sufficient for the inactivation of a family of plant toxins.</title>
        <authorList>
            <person name="Koppel N."/>
            <person name="Bisanz J.E."/>
            <person name="Pandelia M.E."/>
            <person name="Turnbaugh P.J."/>
            <person name="Balskus E.P."/>
        </authorList>
    </citation>
    <scope>NUCLEOTIDE SEQUENCE [LARGE SCALE GENOMIC DNA]</scope>
    <source>
        <strain evidence="3 5">16A</strain>
        <strain evidence="2 4">MR1 #12</strain>
    </source>
</reference>
<dbReference type="GeneID" id="62676716"/>
<dbReference type="AlphaFoldDB" id="A0A369MVX4"/>
<organism evidence="2 4">
    <name type="scientific">Eggerthella lenta</name>
    <name type="common">Eubacterium lentum</name>
    <dbReference type="NCBI Taxonomy" id="84112"/>
    <lineage>
        <taxon>Bacteria</taxon>
        <taxon>Bacillati</taxon>
        <taxon>Actinomycetota</taxon>
        <taxon>Coriobacteriia</taxon>
        <taxon>Eggerthellales</taxon>
        <taxon>Eggerthellaceae</taxon>
        <taxon>Eggerthella</taxon>
    </lineage>
</organism>
<dbReference type="Proteomes" id="UP000253915">
    <property type="component" value="Unassembled WGS sequence"/>
</dbReference>